<dbReference type="InterPro" id="IPR051324">
    <property type="entry name" value="Stress/Tellurium_Resist"/>
</dbReference>
<feature type="domain" description="Ubiquitin-like" evidence="1">
    <location>
        <begin position="103"/>
        <end position="176"/>
    </location>
</feature>
<dbReference type="PANTHER" id="PTHR32097:SF17">
    <property type="entry name" value="CAMP-BINDING PROTEIN 1-RELATED"/>
    <property type="match status" value="1"/>
</dbReference>
<accession>A0A8B8BHZ5</accession>
<dbReference type="InterPro" id="IPR029071">
    <property type="entry name" value="Ubiquitin-like_domsf"/>
</dbReference>
<protein>
    <submittedName>
        <fullName evidence="3">Uncharacterized protein LOC111110388</fullName>
    </submittedName>
</protein>
<keyword evidence="2" id="KW-1185">Reference proteome</keyword>
<dbReference type="Pfam" id="PF00240">
    <property type="entry name" value="ubiquitin"/>
    <property type="match status" value="1"/>
</dbReference>
<dbReference type="RefSeq" id="XP_022302581.1">
    <property type="nucleotide sequence ID" value="XM_022446873.1"/>
</dbReference>
<gene>
    <name evidence="3" type="primary">LOC111110388</name>
</gene>
<dbReference type="Gene3D" id="2.60.60.30">
    <property type="entry name" value="sav2460 like domains"/>
    <property type="match status" value="1"/>
</dbReference>
<evidence type="ECO:0000313" key="3">
    <source>
        <dbReference type="RefSeq" id="XP_022302581.1"/>
    </source>
</evidence>
<dbReference type="GeneID" id="111110388"/>
<dbReference type="SUPFAM" id="SSF54236">
    <property type="entry name" value="Ubiquitin-like"/>
    <property type="match status" value="1"/>
</dbReference>
<sequence>MQQNTSSKLCQDHIMKCRLCDLDKLSKEFPPVTVNKNCKHPPLVCLQCILISSDSNCPSLNCDEEIEDENRKWFQAIWDKQFTEYKPTDVSVFETDPDKENVLHITVLNGDSAEIYFNESWTVMRLMTEIKKIMKLDINEQRLLYSGKELTTRLSNSNPATLKDFCVKPNSKVQLVKLLYAIPQNIDKVVFDLHWEYPTETELLEGSEKRDYLDASCLIFEEEKCVRTIDFVENNAVMQKLLQKYKGIKQKEWGVKHSGDRMDDKKRKGHHFIDVSIKDIPENVTNLFFVLSAWNAPTISRYPNPSLSFYEKSSPDVNLCSTTFTHASDHSAVVMCSLSRTKNGWVVYENGQTSSGNAKDYAGIKETISKLIKEGY</sequence>
<dbReference type="Gene3D" id="3.10.20.90">
    <property type="entry name" value="Phosphatidylinositol 3-kinase Catalytic Subunit, Chain A, domain 1"/>
    <property type="match status" value="1"/>
</dbReference>
<dbReference type="InterPro" id="IPR000626">
    <property type="entry name" value="Ubiquitin-like_dom"/>
</dbReference>
<dbReference type="KEGG" id="cvn:111110388"/>
<reference evidence="3" key="2">
    <citation type="submission" date="2025-08" db="UniProtKB">
        <authorList>
            <consortium name="RefSeq"/>
        </authorList>
    </citation>
    <scope>IDENTIFICATION</scope>
    <source>
        <tissue evidence="3">Whole sample</tissue>
    </source>
</reference>
<name>A0A8B8BHZ5_CRAVI</name>
<evidence type="ECO:0000313" key="2">
    <source>
        <dbReference type="Proteomes" id="UP000694844"/>
    </source>
</evidence>
<proteinExistence type="predicted"/>
<dbReference type="OrthoDB" id="408003at2759"/>
<dbReference type="InterPro" id="IPR003325">
    <property type="entry name" value="TerD"/>
</dbReference>
<dbReference type="CDD" id="cd06974">
    <property type="entry name" value="TerD_like"/>
    <property type="match status" value="1"/>
</dbReference>
<reference evidence="2" key="1">
    <citation type="submission" date="2024-06" db="UniProtKB">
        <authorList>
            <consortium name="RefSeq"/>
        </authorList>
    </citation>
    <scope>NUCLEOTIDE SEQUENCE [LARGE SCALE GENOMIC DNA]</scope>
</reference>
<dbReference type="AlphaFoldDB" id="A0A8B8BHZ5"/>
<dbReference type="PROSITE" id="PS50053">
    <property type="entry name" value="UBIQUITIN_2"/>
    <property type="match status" value="1"/>
</dbReference>
<dbReference type="CDD" id="cd17039">
    <property type="entry name" value="Ubl_ubiquitin_like"/>
    <property type="match status" value="1"/>
</dbReference>
<dbReference type="Pfam" id="PF02342">
    <property type="entry name" value="TerD"/>
    <property type="match status" value="1"/>
</dbReference>
<dbReference type="Proteomes" id="UP000694844">
    <property type="component" value="Chromosome 1"/>
</dbReference>
<organism evidence="2 3">
    <name type="scientific">Crassostrea virginica</name>
    <name type="common">Eastern oyster</name>
    <dbReference type="NCBI Taxonomy" id="6565"/>
    <lineage>
        <taxon>Eukaryota</taxon>
        <taxon>Metazoa</taxon>
        <taxon>Spiralia</taxon>
        <taxon>Lophotrochozoa</taxon>
        <taxon>Mollusca</taxon>
        <taxon>Bivalvia</taxon>
        <taxon>Autobranchia</taxon>
        <taxon>Pteriomorphia</taxon>
        <taxon>Ostreida</taxon>
        <taxon>Ostreoidea</taxon>
        <taxon>Ostreidae</taxon>
        <taxon>Crassostrea</taxon>
    </lineage>
</organism>
<evidence type="ECO:0000259" key="1">
    <source>
        <dbReference type="PROSITE" id="PS50053"/>
    </source>
</evidence>
<dbReference type="PANTHER" id="PTHR32097">
    <property type="entry name" value="CAMP-BINDING PROTEIN 1-RELATED"/>
    <property type="match status" value="1"/>
</dbReference>